<evidence type="ECO:0000313" key="1">
    <source>
        <dbReference type="EMBL" id="ORZ11057.1"/>
    </source>
</evidence>
<dbReference type="AlphaFoldDB" id="A0A1X2I7I9"/>
<proteinExistence type="predicted"/>
<reference evidence="1 2" key="1">
    <citation type="submission" date="2016-07" db="EMBL/GenBank/DDBJ databases">
        <title>Pervasive Adenine N6-methylation of Active Genes in Fungi.</title>
        <authorList>
            <consortium name="DOE Joint Genome Institute"/>
            <person name="Mondo S.J."/>
            <person name="Dannebaum R.O."/>
            <person name="Kuo R.C."/>
            <person name="Labutti K."/>
            <person name="Haridas S."/>
            <person name="Kuo A."/>
            <person name="Salamov A."/>
            <person name="Ahrendt S.R."/>
            <person name="Lipzen A."/>
            <person name="Sullivan W."/>
            <person name="Andreopoulos W.B."/>
            <person name="Clum A."/>
            <person name="Lindquist E."/>
            <person name="Daum C."/>
            <person name="Ramamoorthy G.K."/>
            <person name="Gryganskyi A."/>
            <person name="Culley D."/>
            <person name="Magnuson J.K."/>
            <person name="James T.Y."/>
            <person name="O'Malley M.A."/>
            <person name="Stajich J.E."/>
            <person name="Spatafora J.W."/>
            <person name="Visel A."/>
            <person name="Grigoriev I.V."/>
        </authorList>
    </citation>
    <scope>NUCLEOTIDE SEQUENCE [LARGE SCALE GENOMIC DNA]</scope>
    <source>
        <strain evidence="1 2">NRRL 1336</strain>
    </source>
</reference>
<gene>
    <name evidence="1" type="ORF">BCR42DRAFT_421430</name>
</gene>
<keyword evidence="2" id="KW-1185">Reference proteome</keyword>
<protein>
    <submittedName>
        <fullName evidence="1">Uncharacterized protein</fullName>
    </submittedName>
</protein>
<accession>A0A1X2I7I9</accession>
<name>A0A1X2I7I9_9FUNG</name>
<feature type="non-terminal residue" evidence="1">
    <location>
        <position position="80"/>
    </location>
</feature>
<dbReference type="EMBL" id="MCGE01000022">
    <property type="protein sequence ID" value="ORZ11057.1"/>
    <property type="molecule type" value="Genomic_DNA"/>
</dbReference>
<organism evidence="1 2">
    <name type="scientific">Absidia repens</name>
    <dbReference type="NCBI Taxonomy" id="90262"/>
    <lineage>
        <taxon>Eukaryota</taxon>
        <taxon>Fungi</taxon>
        <taxon>Fungi incertae sedis</taxon>
        <taxon>Mucoromycota</taxon>
        <taxon>Mucoromycotina</taxon>
        <taxon>Mucoromycetes</taxon>
        <taxon>Mucorales</taxon>
        <taxon>Cunninghamellaceae</taxon>
        <taxon>Absidia</taxon>
    </lineage>
</organism>
<dbReference type="Proteomes" id="UP000193560">
    <property type="component" value="Unassembled WGS sequence"/>
</dbReference>
<evidence type="ECO:0000313" key="2">
    <source>
        <dbReference type="Proteomes" id="UP000193560"/>
    </source>
</evidence>
<sequence>MLGGIKSFLRKQTDDWFFQIFKNTTLEMGRELIYFSFPVYLFLFLYLKDCPQRCPKYKVQSHKTKVMMPLLSLFFYKEKH</sequence>
<comment type="caution">
    <text evidence="1">The sequence shown here is derived from an EMBL/GenBank/DDBJ whole genome shotgun (WGS) entry which is preliminary data.</text>
</comment>